<gene>
    <name evidence="5" type="ORF">H4K34_01355</name>
</gene>
<evidence type="ECO:0000256" key="1">
    <source>
        <dbReference type="ARBA" id="ARBA00023015"/>
    </source>
</evidence>
<dbReference type="GO" id="GO:0043565">
    <property type="term" value="F:sequence-specific DNA binding"/>
    <property type="evidence" value="ECO:0007669"/>
    <property type="project" value="InterPro"/>
</dbReference>
<evidence type="ECO:0000313" key="6">
    <source>
        <dbReference type="Proteomes" id="UP000516305"/>
    </source>
</evidence>
<dbReference type="InterPro" id="IPR009057">
    <property type="entry name" value="Homeodomain-like_sf"/>
</dbReference>
<protein>
    <submittedName>
        <fullName evidence="5">Helix-turn-helix domain-containing protein</fullName>
    </submittedName>
</protein>
<sequence>MPELVIKNMVCQRCVMAVEDLLKEMQIEDFNVDLGFVLLTQDLNDIQKAELKEKLESRGFELLDDHRKVLIEQIKVQLLDWVYYQADKRPQTNLSVHLADHFHKDYSSLSRVFSSVEGQTIERYLAKLKMERAKELLVYNELDLGDIAHALDYSNASYLSAQFKKETGMTPTEFRRNFSHLRKPLDAI</sequence>
<dbReference type="EMBL" id="CP060139">
    <property type="protein sequence ID" value="QNR24519.1"/>
    <property type="molecule type" value="Genomic_DNA"/>
</dbReference>
<dbReference type="PROSITE" id="PS01124">
    <property type="entry name" value="HTH_ARAC_FAMILY_2"/>
    <property type="match status" value="1"/>
</dbReference>
<accession>A0A7H0VFM1</accession>
<dbReference type="PANTHER" id="PTHR43280">
    <property type="entry name" value="ARAC-FAMILY TRANSCRIPTIONAL REGULATOR"/>
    <property type="match status" value="1"/>
</dbReference>
<organism evidence="5 6">
    <name type="scientific">Croceimicrobium hydrocarbonivorans</name>
    <dbReference type="NCBI Taxonomy" id="2761580"/>
    <lineage>
        <taxon>Bacteria</taxon>
        <taxon>Pseudomonadati</taxon>
        <taxon>Bacteroidota</taxon>
        <taxon>Flavobacteriia</taxon>
        <taxon>Flavobacteriales</taxon>
        <taxon>Owenweeksiaceae</taxon>
        <taxon>Croceimicrobium</taxon>
    </lineage>
</organism>
<dbReference type="PANTHER" id="PTHR43280:SF28">
    <property type="entry name" value="HTH-TYPE TRANSCRIPTIONAL ACTIVATOR RHAS"/>
    <property type="match status" value="1"/>
</dbReference>
<evidence type="ECO:0000259" key="4">
    <source>
        <dbReference type="PROSITE" id="PS01124"/>
    </source>
</evidence>
<evidence type="ECO:0000313" key="5">
    <source>
        <dbReference type="EMBL" id="QNR24519.1"/>
    </source>
</evidence>
<dbReference type="SUPFAM" id="SSF46689">
    <property type="entry name" value="Homeodomain-like"/>
    <property type="match status" value="1"/>
</dbReference>
<dbReference type="RefSeq" id="WP_210759046.1">
    <property type="nucleotide sequence ID" value="NZ_CP060139.1"/>
</dbReference>
<evidence type="ECO:0000256" key="2">
    <source>
        <dbReference type="ARBA" id="ARBA00023125"/>
    </source>
</evidence>
<keyword evidence="2" id="KW-0238">DNA-binding</keyword>
<dbReference type="Gene3D" id="1.10.10.60">
    <property type="entry name" value="Homeodomain-like"/>
    <property type="match status" value="2"/>
</dbReference>
<reference evidence="5 6" key="1">
    <citation type="submission" date="2020-08" db="EMBL/GenBank/DDBJ databases">
        <title>Croceimicrobium hydrocarbonivorans gen. nov., sp. nov., a novel marine bacterium isolated from a bacterial consortium that degrades polyethylene terephthalate.</title>
        <authorList>
            <person name="Liu R."/>
        </authorList>
    </citation>
    <scope>NUCLEOTIDE SEQUENCE [LARGE SCALE GENOMIC DNA]</scope>
    <source>
        <strain evidence="5 6">A20-9</strain>
    </source>
</reference>
<dbReference type="SUPFAM" id="SSF55008">
    <property type="entry name" value="HMA, heavy metal-associated domain"/>
    <property type="match status" value="1"/>
</dbReference>
<keyword evidence="1" id="KW-0805">Transcription regulation</keyword>
<dbReference type="Gene3D" id="3.30.70.100">
    <property type="match status" value="1"/>
</dbReference>
<name>A0A7H0VFM1_9FLAO</name>
<dbReference type="SMART" id="SM00342">
    <property type="entry name" value="HTH_ARAC"/>
    <property type="match status" value="1"/>
</dbReference>
<evidence type="ECO:0000256" key="3">
    <source>
        <dbReference type="ARBA" id="ARBA00023163"/>
    </source>
</evidence>
<dbReference type="InterPro" id="IPR018060">
    <property type="entry name" value="HTH_AraC"/>
</dbReference>
<keyword evidence="3" id="KW-0804">Transcription</keyword>
<feature type="domain" description="HTH araC/xylS-type" evidence="4">
    <location>
        <begin position="98"/>
        <end position="177"/>
    </location>
</feature>
<keyword evidence="6" id="KW-1185">Reference proteome</keyword>
<dbReference type="Pfam" id="PF12833">
    <property type="entry name" value="HTH_18"/>
    <property type="match status" value="1"/>
</dbReference>
<proteinExistence type="predicted"/>
<dbReference type="KEGG" id="chyd:H4K34_01355"/>
<dbReference type="AlphaFoldDB" id="A0A7H0VFM1"/>
<dbReference type="Proteomes" id="UP000516305">
    <property type="component" value="Chromosome"/>
</dbReference>
<dbReference type="GO" id="GO:0046872">
    <property type="term" value="F:metal ion binding"/>
    <property type="evidence" value="ECO:0007669"/>
    <property type="project" value="InterPro"/>
</dbReference>
<dbReference type="InterPro" id="IPR036163">
    <property type="entry name" value="HMA_dom_sf"/>
</dbReference>
<dbReference type="GO" id="GO:0003700">
    <property type="term" value="F:DNA-binding transcription factor activity"/>
    <property type="evidence" value="ECO:0007669"/>
    <property type="project" value="InterPro"/>
</dbReference>